<dbReference type="STRING" id="252474.B1A74_12075"/>
<keyword evidence="7 9" id="KW-1133">Transmembrane helix</keyword>
<feature type="transmembrane region" description="Helical" evidence="9">
    <location>
        <begin position="143"/>
        <end position="165"/>
    </location>
</feature>
<evidence type="ECO:0000313" key="11">
    <source>
        <dbReference type="Proteomes" id="UP000189177"/>
    </source>
</evidence>
<comment type="pathway">
    <text evidence="2 9">Cofactor biosynthesis; adenosylcobalamin biosynthesis.</text>
</comment>
<dbReference type="GO" id="GO:0005886">
    <property type="term" value="C:plasma membrane"/>
    <property type="evidence" value="ECO:0007669"/>
    <property type="project" value="UniProtKB-SubCell"/>
</dbReference>
<evidence type="ECO:0000256" key="7">
    <source>
        <dbReference type="ARBA" id="ARBA00022989"/>
    </source>
</evidence>
<evidence type="ECO:0000256" key="1">
    <source>
        <dbReference type="ARBA" id="ARBA00004651"/>
    </source>
</evidence>
<dbReference type="UniPathway" id="UPA00148"/>
<evidence type="ECO:0000256" key="8">
    <source>
        <dbReference type="ARBA" id="ARBA00023136"/>
    </source>
</evidence>
<dbReference type="InterPro" id="IPR004485">
    <property type="entry name" value="Cobalamin_biosynth_CobD/CbiB"/>
</dbReference>
<feature type="transmembrane region" description="Helical" evidence="9">
    <location>
        <begin position="46"/>
        <end position="65"/>
    </location>
</feature>
<dbReference type="RefSeq" id="WP_077244772.1">
    <property type="nucleotide sequence ID" value="NZ_MUZR01000056.1"/>
</dbReference>
<dbReference type="AlphaFoldDB" id="A0A1V2ZWN0"/>
<dbReference type="EMBL" id="MUZR01000056">
    <property type="protein sequence ID" value="OOC09233.1"/>
    <property type="molecule type" value="Genomic_DNA"/>
</dbReference>
<keyword evidence="6 9" id="KW-0812">Transmembrane</keyword>
<dbReference type="Proteomes" id="UP000189177">
    <property type="component" value="Unassembled WGS sequence"/>
</dbReference>
<keyword evidence="11" id="KW-1185">Reference proteome</keyword>
<keyword evidence="8 9" id="KW-0472">Membrane</keyword>
<keyword evidence="4 9" id="KW-1003">Cell membrane</keyword>
<comment type="subcellular location">
    <subcellularLocation>
        <location evidence="1 9">Cell membrane</location>
        <topology evidence="1 9">Multi-pass membrane protein</topology>
    </subcellularLocation>
</comment>
<protein>
    <recommendedName>
        <fullName evidence="9">Cobalamin biosynthesis protein CobD</fullName>
    </recommendedName>
</protein>
<dbReference type="GO" id="GO:0009236">
    <property type="term" value="P:cobalamin biosynthetic process"/>
    <property type="evidence" value="ECO:0007669"/>
    <property type="project" value="UniProtKB-UniRule"/>
</dbReference>
<comment type="function">
    <text evidence="9">Converts cobyric acid to cobinamide by the addition of aminopropanol on the F carboxylic group.</text>
</comment>
<comment type="caution">
    <text evidence="9">Lacks conserved residue(s) required for the propagation of feature annotation.</text>
</comment>
<name>A0A1V2ZWN0_9GAMM</name>
<dbReference type="Pfam" id="PF03186">
    <property type="entry name" value="CobD_Cbib"/>
    <property type="match status" value="1"/>
</dbReference>
<dbReference type="NCBIfam" id="TIGR00380">
    <property type="entry name" value="cobal_cbiB"/>
    <property type="match status" value="1"/>
</dbReference>
<evidence type="ECO:0000313" key="10">
    <source>
        <dbReference type="EMBL" id="OOC09233.1"/>
    </source>
</evidence>
<dbReference type="GO" id="GO:0048472">
    <property type="term" value="F:threonine-phosphate decarboxylase activity"/>
    <property type="evidence" value="ECO:0007669"/>
    <property type="project" value="InterPro"/>
</dbReference>
<sequence>MTAFLVLLGALTLDRLFGDPRRFHPLAGFGRLAQGLERRFHADSRLRGTLLLTVLVLPWVVLAAWAASLAWGWIVSLLVLVLALGWRSLDEHAERVAVSLEQDDLDGARAGTGMLVSRATDEMDADGVSRATVESVLENGNDALFATVFWFLVAGAPGVVAYRLVNTLDAMWGYRTPRHRRFGWAAARLDDVLNYIPARLTALAYAAAGRMGSALRCWREQAAAWKSPNAGPVMAAGAGALGVRLGGYAYYHGRREWRPSLGPEPVPDVAPDIAPETASEDVAASGAARIRRAMGLVDRALALWMAVIVIGVSFIVFA</sequence>
<evidence type="ECO:0000256" key="9">
    <source>
        <dbReference type="HAMAP-Rule" id="MF_00024"/>
    </source>
</evidence>
<gene>
    <name evidence="9" type="primary">cobD</name>
    <name evidence="10" type="ORF">B1A74_12075</name>
</gene>
<organism evidence="10 11">
    <name type="scientific">Thioalkalivibrio halophilus</name>
    <dbReference type="NCBI Taxonomy" id="252474"/>
    <lineage>
        <taxon>Bacteria</taxon>
        <taxon>Pseudomonadati</taxon>
        <taxon>Pseudomonadota</taxon>
        <taxon>Gammaproteobacteria</taxon>
        <taxon>Chromatiales</taxon>
        <taxon>Ectothiorhodospiraceae</taxon>
        <taxon>Thioalkalivibrio</taxon>
    </lineage>
</organism>
<comment type="similarity">
    <text evidence="3 9">Belongs to the CobD/CbiB family.</text>
</comment>
<evidence type="ECO:0000256" key="6">
    <source>
        <dbReference type="ARBA" id="ARBA00022692"/>
    </source>
</evidence>
<dbReference type="HAMAP" id="MF_00024">
    <property type="entry name" value="CobD_CbiB"/>
    <property type="match status" value="1"/>
</dbReference>
<evidence type="ECO:0000256" key="5">
    <source>
        <dbReference type="ARBA" id="ARBA00022573"/>
    </source>
</evidence>
<proteinExistence type="inferred from homology"/>
<reference evidence="10 11" key="1">
    <citation type="submission" date="2017-02" db="EMBL/GenBank/DDBJ databases">
        <title>Genomic diversity within the haloalkaliphilic genus Thioalkalivibrio.</title>
        <authorList>
            <person name="Ahn A.-C."/>
            <person name="Meier-Kolthoff J."/>
            <person name="Overmars L."/>
            <person name="Richter M."/>
            <person name="Woyke T."/>
            <person name="Sorokin D.Y."/>
            <person name="Muyzer G."/>
        </authorList>
    </citation>
    <scope>NUCLEOTIDE SEQUENCE [LARGE SCALE GENOMIC DNA]</scope>
    <source>
        <strain evidence="10 11">HL17</strain>
    </source>
</reference>
<dbReference type="OrthoDB" id="9811967at2"/>
<feature type="transmembrane region" description="Helical" evidence="9">
    <location>
        <begin position="300"/>
        <end position="317"/>
    </location>
</feature>
<comment type="caution">
    <text evidence="10">The sequence shown here is derived from an EMBL/GenBank/DDBJ whole genome shotgun (WGS) entry which is preliminary data.</text>
</comment>
<dbReference type="PANTHER" id="PTHR34308">
    <property type="entry name" value="COBALAMIN BIOSYNTHESIS PROTEIN CBIB"/>
    <property type="match status" value="1"/>
</dbReference>
<evidence type="ECO:0000256" key="4">
    <source>
        <dbReference type="ARBA" id="ARBA00022475"/>
    </source>
</evidence>
<keyword evidence="5 9" id="KW-0169">Cobalamin biosynthesis</keyword>
<dbReference type="GO" id="GO:0015420">
    <property type="term" value="F:ABC-type vitamin B12 transporter activity"/>
    <property type="evidence" value="ECO:0007669"/>
    <property type="project" value="UniProtKB-UniRule"/>
</dbReference>
<evidence type="ECO:0000256" key="2">
    <source>
        <dbReference type="ARBA" id="ARBA00004953"/>
    </source>
</evidence>
<evidence type="ECO:0000256" key="3">
    <source>
        <dbReference type="ARBA" id="ARBA00006263"/>
    </source>
</evidence>
<dbReference type="PANTHER" id="PTHR34308:SF1">
    <property type="entry name" value="COBALAMIN BIOSYNTHESIS PROTEIN CBIB"/>
    <property type="match status" value="1"/>
</dbReference>
<accession>A0A1V2ZWN0</accession>